<dbReference type="VEuPathDB" id="FungiDB:VP01_528g1"/>
<dbReference type="OrthoDB" id="2379842at2759"/>
<evidence type="ECO:0000313" key="1">
    <source>
        <dbReference type="EMBL" id="KNZ48970.1"/>
    </source>
</evidence>
<protein>
    <submittedName>
        <fullName evidence="1">Uncharacterized protein</fullName>
    </submittedName>
</protein>
<dbReference type="EMBL" id="LAVV01010486">
    <property type="protein sequence ID" value="KNZ48970.1"/>
    <property type="molecule type" value="Genomic_DNA"/>
</dbReference>
<reference evidence="1 2" key="1">
    <citation type="submission" date="2015-08" db="EMBL/GenBank/DDBJ databases">
        <title>Next Generation Sequencing and Analysis of the Genome of Puccinia sorghi L Schw, the Causal Agent of Maize Common Rust.</title>
        <authorList>
            <person name="Rochi L."/>
            <person name="Burguener G."/>
            <person name="Darino M."/>
            <person name="Turjanski A."/>
            <person name="Kreff E."/>
            <person name="Dieguez M.J."/>
            <person name="Sacco F."/>
        </authorList>
    </citation>
    <scope>NUCLEOTIDE SEQUENCE [LARGE SCALE GENOMIC DNA]</scope>
    <source>
        <strain evidence="1 2">RO10H11247</strain>
    </source>
</reference>
<evidence type="ECO:0000313" key="2">
    <source>
        <dbReference type="Proteomes" id="UP000037035"/>
    </source>
</evidence>
<comment type="caution">
    <text evidence="1">The sequence shown here is derived from an EMBL/GenBank/DDBJ whole genome shotgun (WGS) entry which is preliminary data.</text>
</comment>
<dbReference type="AlphaFoldDB" id="A0A0L6UMA8"/>
<gene>
    <name evidence="1" type="ORF">VP01_528g1</name>
</gene>
<organism evidence="1 2">
    <name type="scientific">Puccinia sorghi</name>
    <dbReference type="NCBI Taxonomy" id="27349"/>
    <lineage>
        <taxon>Eukaryota</taxon>
        <taxon>Fungi</taxon>
        <taxon>Dikarya</taxon>
        <taxon>Basidiomycota</taxon>
        <taxon>Pucciniomycotina</taxon>
        <taxon>Pucciniomycetes</taxon>
        <taxon>Pucciniales</taxon>
        <taxon>Pucciniaceae</taxon>
        <taxon>Puccinia</taxon>
    </lineage>
</organism>
<keyword evidence="2" id="KW-1185">Reference proteome</keyword>
<dbReference type="Proteomes" id="UP000037035">
    <property type="component" value="Unassembled WGS sequence"/>
</dbReference>
<sequence>MKMMKKKKLKRLKNLKLKIKLKMKETILRCDSQPSAASKKKIKIKTDTHKTSQFEKILPQCVASEKNDQKTKEMKVQPTQTVNPALGHGQGAFMDVGKEIHDNIKVQSELYLNQGFLDEIKRVAQIIHVEELGPCDIYHWMRMPTMGLTEIQNSVVLKMKGENLFPAAQLENNWEQIATPEAMQWKNRYMSCFELTQRLKLEILFG</sequence>
<name>A0A0L6UMA8_9BASI</name>
<proteinExistence type="predicted"/>
<accession>A0A0L6UMA8</accession>